<comment type="caution">
    <text evidence="1">The sequence shown here is derived from an EMBL/GenBank/DDBJ whole genome shotgun (WGS) entry which is preliminary data.</text>
</comment>
<keyword evidence="2" id="KW-1185">Reference proteome</keyword>
<sequence>MSNRRRLTTVHDFSALRLHPDGSRVTSEAGPSQPTTQLYPRNKSSAVKDTRGHWIAKDAAGHVGVKKRKRAEADGDGEDFERDVSEAGLDDEETGTQFSEKVRRRKRTRAEKRQAFANNLEFLGSESALLSVRGLSEAPNSEHEPGGRAVPSSDLLKCIHYFASHYYTAHGMLTDKARVYRQEKAERRRQRLEAEDIFASWREDSDEEVDQLAEEDDEDELDVRVLNEDENGEDKEQGEEGRGGEQGGEHAKVGRWLDEKQTGQDMYKVLDGSALMAIGLIFREHVASLVKPSIPPGWEEDQAADDSEGGYVDIEVSAENSGEGTDVEDGDASVENDGSESDESSASESDA</sequence>
<gene>
    <name evidence="1" type="ORF">FA95DRAFT_744656</name>
</gene>
<proteinExistence type="predicted"/>
<name>A0ACB8SB52_9AGAM</name>
<reference evidence="1" key="2">
    <citation type="journal article" date="2022" name="New Phytol.">
        <title>Evolutionary transition to the ectomycorrhizal habit in the genomes of a hyperdiverse lineage of mushroom-forming fungi.</title>
        <authorList>
            <person name="Looney B."/>
            <person name="Miyauchi S."/>
            <person name="Morin E."/>
            <person name="Drula E."/>
            <person name="Courty P.E."/>
            <person name="Kohler A."/>
            <person name="Kuo A."/>
            <person name="LaButti K."/>
            <person name="Pangilinan J."/>
            <person name="Lipzen A."/>
            <person name="Riley R."/>
            <person name="Andreopoulos W."/>
            <person name="He G."/>
            <person name="Johnson J."/>
            <person name="Nolan M."/>
            <person name="Tritt A."/>
            <person name="Barry K.W."/>
            <person name="Grigoriev I.V."/>
            <person name="Nagy L.G."/>
            <person name="Hibbett D."/>
            <person name="Henrissat B."/>
            <person name="Matheny P.B."/>
            <person name="Labbe J."/>
            <person name="Martin F.M."/>
        </authorList>
    </citation>
    <scope>NUCLEOTIDE SEQUENCE</scope>
    <source>
        <strain evidence="1">FP105234-sp</strain>
    </source>
</reference>
<dbReference type="EMBL" id="MU275840">
    <property type="protein sequence ID" value="KAI0053437.1"/>
    <property type="molecule type" value="Genomic_DNA"/>
</dbReference>
<protein>
    <submittedName>
        <fullName evidence="1">Uncharacterized protein</fullName>
    </submittedName>
</protein>
<evidence type="ECO:0000313" key="1">
    <source>
        <dbReference type="EMBL" id="KAI0053437.1"/>
    </source>
</evidence>
<reference evidence="1" key="1">
    <citation type="submission" date="2021-02" db="EMBL/GenBank/DDBJ databases">
        <authorList>
            <consortium name="DOE Joint Genome Institute"/>
            <person name="Ahrendt S."/>
            <person name="Looney B.P."/>
            <person name="Miyauchi S."/>
            <person name="Morin E."/>
            <person name="Drula E."/>
            <person name="Courty P.E."/>
            <person name="Chicoki N."/>
            <person name="Fauchery L."/>
            <person name="Kohler A."/>
            <person name="Kuo A."/>
            <person name="Labutti K."/>
            <person name="Pangilinan J."/>
            <person name="Lipzen A."/>
            <person name="Riley R."/>
            <person name="Andreopoulos W."/>
            <person name="He G."/>
            <person name="Johnson J."/>
            <person name="Barry K.W."/>
            <person name="Grigoriev I.V."/>
            <person name="Nagy L."/>
            <person name="Hibbett D."/>
            <person name="Henrissat B."/>
            <person name="Matheny P.B."/>
            <person name="Labbe J."/>
            <person name="Martin F."/>
        </authorList>
    </citation>
    <scope>NUCLEOTIDE SEQUENCE</scope>
    <source>
        <strain evidence="1">FP105234-sp</strain>
    </source>
</reference>
<evidence type="ECO:0000313" key="2">
    <source>
        <dbReference type="Proteomes" id="UP000814033"/>
    </source>
</evidence>
<dbReference type="Proteomes" id="UP000814033">
    <property type="component" value="Unassembled WGS sequence"/>
</dbReference>
<accession>A0ACB8SB52</accession>
<organism evidence="1 2">
    <name type="scientific">Auriscalpium vulgare</name>
    <dbReference type="NCBI Taxonomy" id="40419"/>
    <lineage>
        <taxon>Eukaryota</taxon>
        <taxon>Fungi</taxon>
        <taxon>Dikarya</taxon>
        <taxon>Basidiomycota</taxon>
        <taxon>Agaricomycotina</taxon>
        <taxon>Agaricomycetes</taxon>
        <taxon>Russulales</taxon>
        <taxon>Auriscalpiaceae</taxon>
        <taxon>Auriscalpium</taxon>
    </lineage>
</organism>